<keyword evidence="1" id="KW-0488">Methylation</keyword>
<keyword evidence="2" id="KW-0812">Transmembrane</keyword>
<dbReference type="PRINTS" id="PR00813">
    <property type="entry name" value="BCTERIALGSPG"/>
</dbReference>
<dbReference type="SUPFAM" id="SSF54523">
    <property type="entry name" value="Pili subunits"/>
    <property type="match status" value="1"/>
</dbReference>
<dbReference type="Gene3D" id="3.90.215.10">
    <property type="entry name" value="Gamma Fibrinogen, chain A, domain 1"/>
    <property type="match status" value="1"/>
</dbReference>
<evidence type="ECO:0000256" key="2">
    <source>
        <dbReference type="SAM" id="Phobius"/>
    </source>
</evidence>
<dbReference type="Gene3D" id="3.30.700.10">
    <property type="entry name" value="Glycoprotein, Type 4 Pilin"/>
    <property type="match status" value="1"/>
</dbReference>
<sequence length="524" mass="61036">MPHQKYNIKQKIENPKSHSHTNLIAFTLVELIVVIVILAILATIAFLSFSSQSWSARDSTRLSDISSIKKWIEMYNVNSGLYPIPDKPTPFTYSWGTIWNQWTLWDTAYKLIQKTLSKKVTDPLKASEYDYSLASNKREYQVAWNFENSTSFEKNYNPFESDFLISQFSILNSPDANALGWTWVNVYISGNYNWVVLKVQTWSTYYYIPTPTLFWTNSSSQQSITFNNTFGSWTIILPWINNFANYKADQIYSTGSDKLSASDIATLMQKLQSAYSGSNISSTAAQNIISADNLKLIEIWNWLVKNSLWGGVRGDWNWDGIILANNWDTSSNAWTSCNTIKMAYPSSADWIYWIKPNSDPAFQAYCDMIKDWGWWTLVQRWAKDLWSANPTITNSGYNYPPTSLSPSATDNFKLNDNIINSLKSSNDYFLRVEWWPFAKWYVHKDCVLSTTSSQNWSWDCSKWSSTYWWTFVQYNNWTNNNASSWARWLVIGCYEWTCSWWFNTYTYSSHVSPYNKFTTTIWAK</sequence>
<evidence type="ECO:0000256" key="1">
    <source>
        <dbReference type="ARBA" id="ARBA00022481"/>
    </source>
</evidence>
<protein>
    <submittedName>
        <fullName evidence="3">Uncharacterized protein</fullName>
    </submittedName>
</protein>
<gene>
    <name evidence="3" type="ORF">ACD_3C00014G0008</name>
</gene>
<keyword evidence="2" id="KW-0472">Membrane</keyword>
<dbReference type="GO" id="GO:0015627">
    <property type="term" value="C:type II protein secretion system complex"/>
    <property type="evidence" value="ECO:0007669"/>
    <property type="project" value="InterPro"/>
</dbReference>
<dbReference type="NCBIfam" id="NF040941">
    <property type="entry name" value="GGGWT_bact"/>
    <property type="match status" value="1"/>
</dbReference>
<keyword evidence="2" id="KW-1133">Transmembrane helix</keyword>
<dbReference type="InterPro" id="IPR000983">
    <property type="entry name" value="Bac_GSPG_pilin"/>
</dbReference>
<feature type="transmembrane region" description="Helical" evidence="2">
    <location>
        <begin position="21"/>
        <end position="49"/>
    </location>
</feature>
<dbReference type="AlphaFoldDB" id="K2G0K9"/>
<reference evidence="3" key="1">
    <citation type="journal article" date="2012" name="Science">
        <title>Fermentation, hydrogen, and sulfur metabolism in multiple uncultivated bacterial phyla.</title>
        <authorList>
            <person name="Wrighton K.C."/>
            <person name="Thomas B.C."/>
            <person name="Sharon I."/>
            <person name="Miller C.S."/>
            <person name="Castelle C.J."/>
            <person name="VerBerkmoes N.C."/>
            <person name="Wilkins M.J."/>
            <person name="Hettich R.L."/>
            <person name="Lipton M.S."/>
            <person name="Williams K.H."/>
            <person name="Long P.E."/>
            <person name="Banfield J.F."/>
        </authorList>
    </citation>
    <scope>NUCLEOTIDE SEQUENCE [LARGE SCALE GENOMIC DNA]</scope>
</reference>
<dbReference type="InterPro" id="IPR014716">
    <property type="entry name" value="Fibrinogen_a/b/g_C_1"/>
</dbReference>
<dbReference type="NCBIfam" id="TIGR02532">
    <property type="entry name" value="IV_pilin_GFxxxE"/>
    <property type="match status" value="1"/>
</dbReference>
<dbReference type="EMBL" id="AMFJ01000288">
    <property type="protein sequence ID" value="EKE28783.1"/>
    <property type="molecule type" value="Genomic_DNA"/>
</dbReference>
<proteinExistence type="predicted"/>
<accession>K2G0K9</accession>
<organism evidence="3">
    <name type="scientific">uncultured bacterium</name>
    <name type="common">gcode 4</name>
    <dbReference type="NCBI Taxonomy" id="1234023"/>
    <lineage>
        <taxon>Bacteria</taxon>
        <taxon>environmental samples</taxon>
    </lineage>
</organism>
<evidence type="ECO:0000313" key="3">
    <source>
        <dbReference type="EMBL" id="EKE28783.1"/>
    </source>
</evidence>
<dbReference type="InterPro" id="IPR045584">
    <property type="entry name" value="Pilin-like"/>
</dbReference>
<dbReference type="InterPro" id="IPR012902">
    <property type="entry name" value="N_methyl_site"/>
</dbReference>
<name>K2G0K9_9BACT</name>
<dbReference type="GO" id="GO:0015628">
    <property type="term" value="P:protein secretion by the type II secretion system"/>
    <property type="evidence" value="ECO:0007669"/>
    <property type="project" value="InterPro"/>
</dbReference>
<comment type="caution">
    <text evidence="3">The sequence shown here is derived from an EMBL/GenBank/DDBJ whole genome shotgun (WGS) entry which is preliminary data.</text>
</comment>